<evidence type="ECO:0000256" key="1">
    <source>
        <dbReference type="ARBA" id="ARBA00004651"/>
    </source>
</evidence>
<dbReference type="AlphaFoldDB" id="A0A645A5A7"/>
<gene>
    <name evidence="7" type="ORF">SDC9_95099</name>
</gene>
<organism evidence="7">
    <name type="scientific">bioreactor metagenome</name>
    <dbReference type="NCBI Taxonomy" id="1076179"/>
    <lineage>
        <taxon>unclassified sequences</taxon>
        <taxon>metagenomes</taxon>
        <taxon>ecological metagenomes</taxon>
    </lineage>
</organism>
<feature type="transmembrane region" description="Helical" evidence="6">
    <location>
        <begin position="18"/>
        <end position="41"/>
    </location>
</feature>
<evidence type="ECO:0000256" key="6">
    <source>
        <dbReference type="SAM" id="Phobius"/>
    </source>
</evidence>
<comment type="subcellular location">
    <subcellularLocation>
        <location evidence="1">Cell membrane</location>
        <topology evidence="1">Multi-pass membrane protein</topology>
    </subcellularLocation>
</comment>
<evidence type="ECO:0000256" key="5">
    <source>
        <dbReference type="ARBA" id="ARBA00023136"/>
    </source>
</evidence>
<keyword evidence="4 6" id="KW-1133">Transmembrane helix</keyword>
<dbReference type="InterPro" id="IPR010343">
    <property type="entry name" value="ArAE_1"/>
</dbReference>
<feature type="transmembrane region" description="Helical" evidence="6">
    <location>
        <begin position="53"/>
        <end position="73"/>
    </location>
</feature>
<comment type="caution">
    <text evidence="7">The sequence shown here is derived from an EMBL/GenBank/DDBJ whole genome shotgun (WGS) entry which is preliminary data.</text>
</comment>
<name>A0A645A5A7_9ZZZZ</name>
<feature type="transmembrane region" description="Helical" evidence="6">
    <location>
        <begin position="79"/>
        <end position="97"/>
    </location>
</feature>
<proteinExistence type="predicted"/>
<protein>
    <submittedName>
        <fullName evidence="7">Uncharacterized protein</fullName>
    </submittedName>
</protein>
<feature type="transmembrane region" description="Helical" evidence="6">
    <location>
        <begin position="104"/>
        <end position="127"/>
    </location>
</feature>
<evidence type="ECO:0000256" key="2">
    <source>
        <dbReference type="ARBA" id="ARBA00022475"/>
    </source>
</evidence>
<keyword evidence="2" id="KW-1003">Cell membrane</keyword>
<reference evidence="7" key="1">
    <citation type="submission" date="2019-08" db="EMBL/GenBank/DDBJ databases">
        <authorList>
            <person name="Kucharzyk K."/>
            <person name="Murdoch R.W."/>
            <person name="Higgins S."/>
            <person name="Loffler F."/>
        </authorList>
    </citation>
    <scope>NUCLEOTIDE SEQUENCE</scope>
</reference>
<evidence type="ECO:0000313" key="7">
    <source>
        <dbReference type="EMBL" id="MPM48375.1"/>
    </source>
</evidence>
<accession>A0A645A5A7</accession>
<keyword evidence="5 6" id="KW-0472">Membrane</keyword>
<dbReference type="Pfam" id="PF06081">
    <property type="entry name" value="ArAE_1"/>
    <property type="match status" value="1"/>
</dbReference>
<dbReference type="EMBL" id="VSSQ01012071">
    <property type="protein sequence ID" value="MPM48375.1"/>
    <property type="molecule type" value="Genomic_DNA"/>
</dbReference>
<evidence type="ECO:0000256" key="3">
    <source>
        <dbReference type="ARBA" id="ARBA00022692"/>
    </source>
</evidence>
<keyword evidence="3 6" id="KW-0812">Transmembrane</keyword>
<sequence>MNNLNVPNIGSRNIKTGIAVLICLLLFPGALNPPIAAIICMQSTIENSVHTGINRLIGTFLGGILGIVMLLAISKLNLHSFSTIISAVNVCLIIYICNVIKKPAACVIASIVVLSILVDSAVANPIMYSIRRTGETAIGVIIGILINRYINPPEEKLEKMDEPNENK</sequence>
<dbReference type="GO" id="GO:0005886">
    <property type="term" value="C:plasma membrane"/>
    <property type="evidence" value="ECO:0007669"/>
    <property type="project" value="UniProtKB-SubCell"/>
</dbReference>
<evidence type="ECO:0000256" key="4">
    <source>
        <dbReference type="ARBA" id="ARBA00022989"/>
    </source>
</evidence>